<evidence type="ECO:0000256" key="2">
    <source>
        <dbReference type="ARBA" id="ARBA00022676"/>
    </source>
</evidence>
<gene>
    <name evidence="3" type="ORF">TAV2_LOCUS4700</name>
</gene>
<keyword evidence="2" id="KW-0808">Transferase</keyword>
<dbReference type="PANTHER" id="PTHR48047:SF182">
    <property type="entry name" value="GLYCOSYLTRANSFERASE"/>
    <property type="match status" value="1"/>
</dbReference>
<dbReference type="EMBL" id="CAJVSB020000170">
    <property type="protein sequence ID" value="CAH2042354.1"/>
    <property type="molecule type" value="Genomic_DNA"/>
</dbReference>
<dbReference type="PANTHER" id="PTHR48047">
    <property type="entry name" value="GLYCOSYLTRANSFERASE"/>
    <property type="match status" value="1"/>
</dbReference>
<keyword evidence="2" id="KW-0328">Glycosyltransferase</keyword>
<comment type="similarity">
    <text evidence="1">Belongs to the UDP-glycosyltransferase family.</text>
</comment>
<dbReference type="GO" id="GO:0035251">
    <property type="term" value="F:UDP-glucosyltransferase activity"/>
    <property type="evidence" value="ECO:0007669"/>
    <property type="project" value="TreeGrafter"/>
</dbReference>
<evidence type="ECO:0000256" key="1">
    <source>
        <dbReference type="ARBA" id="ARBA00009995"/>
    </source>
</evidence>
<protein>
    <submittedName>
        <fullName evidence="3">Uncharacterized protein</fullName>
    </submittedName>
</protein>
<sequence length="122" mass="13301">MEAVVAGVPMVTWPLFGEQFYNGSFVKRLRIGISIGSMDTGLIWGEEEDAGALVKRGRVAAAVARLMGGGGVVREIRERASRLSELARAAVRKGGSSYVNLDRLIEDLSNHKRVRMSNIGER</sequence>
<reference evidence="3 4" key="1">
    <citation type="submission" date="2022-03" db="EMBL/GenBank/DDBJ databases">
        <authorList>
            <person name="Nunn A."/>
            <person name="Chopra R."/>
            <person name="Nunn A."/>
            <person name="Contreras Garrido A."/>
        </authorList>
    </citation>
    <scope>NUCLEOTIDE SEQUENCE [LARGE SCALE GENOMIC DNA]</scope>
</reference>
<proteinExistence type="inferred from homology"/>
<name>A0AAU9RLU8_THLAR</name>
<comment type="caution">
    <text evidence="3">The sequence shown here is derived from an EMBL/GenBank/DDBJ whole genome shotgun (WGS) entry which is preliminary data.</text>
</comment>
<keyword evidence="4" id="KW-1185">Reference proteome</keyword>
<evidence type="ECO:0000313" key="3">
    <source>
        <dbReference type="EMBL" id="CAH2042354.1"/>
    </source>
</evidence>
<dbReference type="SUPFAM" id="SSF53756">
    <property type="entry name" value="UDP-Glycosyltransferase/glycogen phosphorylase"/>
    <property type="match status" value="1"/>
</dbReference>
<organism evidence="3 4">
    <name type="scientific">Thlaspi arvense</name>
    <name type="common">Field penny-cress</name>
    <dbReference type="NCBI Taxonomy" id="13288"/>
    <lineage>
        <taxon>Eukaryota</taxon>
        <taxon>Viridiplantae</taxon>
        <taxon>Streptophyta</taxon>
        <taxon>Embryophyta</taxon>
        <taxon>Tracheophyta</taxon>
        <taxon>Spermatophyta</taxon>
        <taxon>Magnoliopsida</taxon>
        <taxon>eudicotyledons</taxon>
        <taxon>Gunneridae</taxon>
        <taxon>Pentapetalae</taxon>
        <taxon>rosids</taxon>
        <taxon>malvids</taxon>
        <taxon>Brassicales</taxon>
        <taxon>Brassicaceae</taxon>
        <taxon>Thlaspideae</taxon>
        <taxon>Thlaspi</taxon>
    </lineage>
</organism>
<dbReference type="AlphaFoldDB" id="A0AAU9RLU8"/>
<evidence type="ECO:0000313" key="4">
    <source>
        <dbReference type="Proteomes" id="UP000836841"/>
    </source>
</evidence>
<dbReference type="Proteomes" id="UP000836841">
    <property type="component" value="Unassembled WGS sequence"/>
</dbReference>
<accession>A0AAU9RLU8</accession>
<dbReference type="Gene3D" id="3.40.50.2000">
    <property type="entry name" value="Glycogen Phosphorylase B"/>
    <property type="match status" value="2"/>
</dbReference>